<dbReference type="EMBL" id="CP011125">
    <property type="protein sequence ID" value="AKF03369.1"/>
    <property type="molecule type" value="Genomic_DNA"/>
</dbReference>
<name>A0A0F6SDF8_9BACT</name>
<organism evidence="1 2">
    <name type="scientific">Sandaracinus amylolyticus</name>
    <dbReference type="NCBI Taxonomy" id="927083"/>
    <lineage>
        <taxon>Bacteria</taxon>
        <taxon>Pseudomonadati</taxon>
        <taxon>Myxococcota</taxon>
        <taxon>Polyangia</taxon>
        <taxon>Polyangiales</taxon>
        <taxon>Sandaracinaceae</taxon>
        <taxon>Sandaracinus</taxon>
    </lineage>
</organism>
<keyword evidence="2" id="KW-1185">Reference proteome</keyword>
<accession>A0A0F6SDF8</accession>
<reference evidence="1 2" key="1">
    <citation type="submission" date="2015-03" db="EMBL/GenBank/DDBJ databases">
        <title>Genome assembly of Sandaracinus amylolyticus DSM 53668.</title>
        <authorList>
            <person name="Sharma G."/>
            <person name="Subramanian S."/>
        </authorList>
    </citation>
    <scope>NUCLEOTIDE SEQUENCE [LARGE SCALE GENOMIC DNA]</scope>
    <source>
        <strain evidence="1 2">DSM 53668</strain>
    </source>
</reference>
<dbReference type="AlphaFoldDB" id="A0A0F6SDF8"/>
<proteinExistence type="predicted"/>
<dbReference type="Proteomes" id="UP000034883">
    <property type="component" value="Chromosome"/>
</dbReference>
<evidence type="ECO:0000313" key="2">
    <source>
        <dbReference type="Proteomes" id="UP000034883"/>
    </source>
</evidence>
<dbReference type="STRING" id="927083.DB32_000518"/>
<protein>
    <submittedName>
        <fullName evidence="1">Uncharacterized protein</fullName>
    </submittedName>
</protein>
<dbReference type="KEGG" id="samy:DB32_000518"/>
<sequence length="193" mass="21432">MSTRLQGFGVVVTPSEPYRIERVDDAPETTLRVNGEIVDVLASDGAEITRADRRATEWTIETDELACAWPHGLALVSDPDGRSPFLLVGANDAMVWIDGPIARERAWPIETLADEGQTIRAIADTREGRDARIDLDYVEEGELWWQRRYVLGWGDGDEKVIVISAQARAADEDVVCAAIDRIEATIARRERAS</sequence>
<gene>
    <name evidence="1" type="ORF">DB32_000518</name>
</gene>
<evidence type="ECO:0000313" key="1">
    <source>
        <dbReference type="EMBL" id="AKF03369.1"/>
    </source>
</evidence>